<keyword evidence="2" id="KW-1185">Reference proteome</keyword>
<accession>A0A927AZW0</accession>
<name>A0A927AZW0_9BACT</name>
<dbReference type="RefSeq" id="WP_191038556.1">
    <property type="nucleotide sequence ID" value="NZ_JACXAA010000002.1"/>
</dbReference>
<dbReference type="InterPro" id="IPR039498">
    <property type="entry name" value="NTP_transf_5"/>
</dbReference>
<protein>
    <submittedName>
        <fullName evidence="1">Nucleotidyltransferase family protein</fullName>
    </submittedName>
</protein>
<dbReference type="EMBL" id="JACXAA010000002">
    <property type="protein sequence ID" value="MBD2752945.1"/>
    <property type="molecule type" value="Genomic_DNA"/>
</dbReference>
<evidence type="ECO:0000313" key="1">
    <source>
        <dbReference type="EMBL" id="MBD2752945.1"/>
    </source>
</evidence>
<dbReference type="Proteomes" id="UP000653797">
    <property type="component" value="Unassembled WGS sequence"/>
</dbReference>
<dbReference type="Pfam" id="PF14907">
    <property type="entry name" value="NTP_transf_5"/>
    <property type="match status" value="1"/>
</dbReference>
<reference evidence="1" key="1">
    <citation type="submission" date="2020-09" db="EMBL/GenBank/DDBJ databases">
        <authorList>
            <person name="Kim M.K."/>
        </authorList>
    </citation>
    <scope>NUCLEOTIDE SEQUENCE</scope>
    <source>
        <strain evidence="1">BT704</strain>
    </source>
</reference>
<comment type="caution">
    <text evidence="1">The sequence shown here is derived from an EMBL/GenBank/DDBJ whole genome shotgun (WGS) entry which is preliminary data.</text>
</comment>
<gene>
    <name evidence="1" type="ORF">IC230_08600</name>
</gene>
<proteinExistence type="predicted"/>
<dbReference type="AlphaFoldDB" id="A0A927AZW0"/>
<evidence type="ECO:0000313" key="2">
    <source>
        <dbReference type="Proteomes" id="UP000653797"/>
    </source>
</evidence>
<sequence length="390" mass="45328">MKPGRSPEIVVLLMACTEDVTAEKKGLLTQFLNQHPVNWDRLYALANRHRIAPFLYRVLQQVPNIPSKLLADLQNDCRAIATDNLLKLHHYRQFDQLLGSAGIMHLPLKGVYLAANCYPDNGLRSIGDLDVLVRKEDALPTVHLLESQGYHTNQKHTRYQQHDERSMLADLHEISLFKPFFNNSHFDVDLHWGVICLNKDYKIFDLDEIQAQPALVTEWQIILLVTHHGGTNIWQLIYFVNDLYFLLKGKTIDWSWLMQELRRYGLETIFLAGLHWCQQIWYLPLPPSVQQLIRMEKVQGLIDAYEKNWEGAETVALSKLIMDQVTFFAKAQTQTGRQVKIGLTFFSSRVFRAATFKVGHRLFYVPKELGFITVFVRAVRSLYRFLPTHR</sequence>
<organism evidence="1 2">
    <name type="scientific">Spirosoma validum</name>
    <dbReference type="NCBI Taxonomy" id="2771355"/>
    <lineage>
        <taxon>Bacteria</taxon>
        <taxon>Pseudomonadati</taxon>
        <taxon>Bacteroidota</taxon>
        <taxon>Cytophagia</taxon>
        <taxon>Cytophagales</taxon>
        <taxon>Cytophagaceae</taxon>
        <taxon>Spirosoma</taxon>
    </lineage>
</organism>